<proteinExistence type="predicted"/>
<dbReference type="InterPro" id="IPR045393">
    <property type="entry name" value="DUF6518"/>
</dbReference>
<sequence>MIFAAGPRSPAQPRHPLLRGGLVLLLSLVLGGLTSFAQGMLPSWFSSVANSASGWTLLTAVLIWRVRLSWWLSAVLGAASFVLLTVGYAVVSTLRGAYYSPILFVVVGVLIGPFVGVAARWLWERRFRAAAGTAALAGIAIGDAGYGLTAVGDTTSPVYWIVIGAVGVALMVTMLSRTIRGGVPILVAVLGAVAVAAAYNVAFRLLGGTL</sequence>
<dbReference type="Pfam" id="PF20128">
    <property type="entry name" value="DUF6518"/>
    <property type="match status" value="1"/>
</dbReference>
<keyword evidence="1" id="KW-1133">Transmembrane helix</keyword>
<dbReference type="STRING" id="630515.SAMN04489812_5330"/>
<evidence type="ECO:0000313" key="2">
    <source>
        <dbReference type="EMBL" id="SDT35041.1"/>
    </source>
</evidence>
<dbReference type="Proteomes" id="UP000199103">
    <property type="component" value="Chromosome I"/>
</dbReference>
<feature type="transmembrane region" description="Helical" evidence="1">
    <location>
        <begin position="43"/>
        <end position="63"/>
    </location>
</feature>
<keyword evidence="3" id="KW-1185">Reference proteome</keyword>
<dbReference type="EMBL" id="LT629772">
    <property type="protein sequence ID" value="SDT35041.1"/>
    <property type="molecule type" value="Genomic_DNA"/>
</dbReference>
<feature type="transmembrane region" description="Helical" evidence="1">
    <location>
        <begin position="97"/>
        <end position="123"/>
    </location>
</feature>
<reference evidence="2 3" key="1">
    <citation type="submission" date="2016-10" db="EMBL/GenBank/DDBJ databases">
        <authorList>
            <person name="de Groot N.N."/>
        </authorList>
    </citation>
    <scope>NUCLEOTIDE SEQUENCE [LARGE SCALE GENOMIC DNA]</scope>
    <source>
        <strain evidence="2 3">DSM 21800</strain>
    </source>
</reference>
<name>A0A1H1ZML5_9ACTN</name>
<accession>A0A1H1ZML5</accession>
<dbReference type="AlphaFoldDB" id="A0A1H1ZML5"/>
<keyword evidence="1" id="KW-0472">Membrane</keyword>
<evidence type="ECO:0000313" key="3">
    <source>
        <dbReference type="Proteomes" id="UP000199103"/>
    </source>
</evidence>
<feature type="transmembrane region" description="Helical" evidence="1">
    <location>
        <begin position="158"/>
        <end position="176"/>
    </location>
</feature>
<organism evidence="2 3">
    <name type="scientific">Microlunatus soli</name>
    <dbReference type="NCBI Taxonomy" id="630515"/>
    <lineage>
        <taxon>Bacteria</taxon>
        <taxon>Bacillati</taxon>
        <taxon>Actinomycetota</taxon>
        <taxon>Actinomycetes</taxon>
        <taxon>Propionibacteriales</taxon>
        <taxon>Propionibacteriaceae</taxon>
        <taxon>Microlunatus</taxon>
    </lineage>
</organism>
<feature type="transmembrane region" description="Helical" evidence="1">
    <location>
        <begin position="130"/>
        <end position="152"/>
    </location>
</feature>
<gene>
    <name evidence="2" type="ORF">SAMN04489812_5330</name>
</gene>
<feature type="transmembrane region" description="Helical" evidence="1">
    <location>
        <begin position="70"/>
        <end position="91"/>
    </location>
</feature>
<feature type="transmembrane region" description="Helical" evidence="1">
    <location>
        <begin position="183"/>
        <end position="202"/>
    </location>
</feature>
<protein>
    <submittedName>
        <fullName evidence="2">Uncharacterized protein</fullName>
    </submittedName>
</protein>
<dbReference type="RefSeq" id="WP_197679877.1">
    <property type="nucleotide sequence ID" value="NZ_LT629772.1"/>
</dbReference>
<keyword evidence="1" id="KW-0812">Transmembrane</keyword>
<evidence type="ECO:0000256" key="1">
    <source>
        <dbReference type="SAM" id="Phobius"/>
    </source>
</evidence>
<feature type="transmembrane region" description="Helical" evidence="1">
    <location>
        <begin position="17"/>
        <end position="37"/>
    </location>
</feature>